<protein>
    <submittedName>
        <fullName evidence="3">Peptidase</fullName>
    </submittedName>
</protein>
<evidence type="ECO:0000259" key="2">
    <source>
        <dbReference type="Pfam" id="PF00144"/>
    </source>
</evidence>
<feature type="domain" description="Beta-lactamase-related" evidence="2">
    <location>
        <begin position="65"/>
        <end position="388"/>
    </location>
</feature>
<dbReference type="Gene3D" id="3.40.710.10">
    <property type="entry name" value="DD-peptidase/beta-lactamase superfamily"/>
    <property type="match status" value="1"/>
</dbReference>
<dbReference type="Proteomes" id="UP000610124">
    <property type="component" value="Unassembled WGS sequence"/>
</dbReference>
<accession>A0A8H9LQE1</accession>
<organism evidence="3 4">
    <name type="scientific">Kitasatospora aureofaciens</name>
    <name type="common">Streptomyces aureofaciens</name>
    <dbReference type="NCBI Taxonomy" id="1894"/>
    <lineage>
        <taxon>Bacteria</taxon>
        <taxon>Bacillati</taxon>
        <taxon>Actinomycetota</taxon>
        <taxon>Actinomycetes</taxon>
        <taxon>Kitasatosporales</taxon>
        <taxon>Streptomycetaceae</taxon>
        <taxon>Kitasatospora</taxon>
    </lineage>
</organism>
<dbReference type="InterPro" id="IPR001466">
    <property type="entry name" value="Beta-lactam-related"/>
</dbReference>
<name>A0A8H9LQE1_KITAU</name>
<evidence type="ECO:0000256" key="1">
    <source>
        <dbReference type="SAM" id="SignalP"/>
    </source>
</evidence>
<gene>
    <name evidence="3" type="ORF">GCM10010502_31700</name>
</gene>
<evidence type="ECO:0000313" key="3">
    <source>
        <dbReference type="EMBL" id="GGU77449.1"/>
    </source>
</evidence>
<dbReference type="InterPro" id="IPR012338">
    <property type="entry name" value="Beta-lactam/transpept-like"/>
</dbReference>
<reference evidence="3" key="2">
    <citation type="submission" date="2020-09" db="EMBL/GenBank/DDBJ databases">
        <authorList>
            <person name="Sun Q."/>
            <person name="Ohkuma M."/>
        </authorList>
    </citation>
    <scope>NUCLEOTIDE SEQUENCE</scope>
    <source>
        <strain evidence="3">JCM 4434</strain>
    </source>
</reference>
<dbReference type="PANTHER" id="PTHR46825:SF7">
    <property type="entry name" value="D-ALANYL-D-ALANINE CARBOXYPEPTIDASE"/>
    <property type="match status" value="1"/>
</dbReference>
<sequence>MPHMKPFARRAAALALACSAVVGVTAASGAQAFAASGTGTGSTAATAFPALDPAALQAAIETRPSDNSSGALALVAEPGQVWKGSTVDSQTGRKIPENAHFHAGSISKVFETTVVLQLAAEGRIDLDQTVQHYMPGLLPDTFAPITVRQLVNYTSGLPNVDEGRPPASADETIADRYDYRTFDQIIQQTLRPDDGRPAPGPHFTPGTEQEYNSLGFRIAGKLIEQTTGNSFRDEVTARILKPLHLNQTSVPEDDPEMPRPYLHGYMTDDNGRAVDTSEQGGDPSNIISTTADLDRFLTTLLQGRLLPAAQQNELFTLPKDNEGKLVPFVGGSSCNKVACFGAGLMSTPLPNGTLLWGKTGHDDGYANGMFATRDLSVHAVYSTSNLGLDFGAPTPLANRLLTAVLTPSTSHS</sequence>
<feature type="signal peptide" evidence="1">
    <location>
        <begin position="1"/>
        <end position="26"/>
    </location>
</feature>
<dbReference type="EMBL" id="BMUB01000006">
    <property type="protein sequence ID" value="GGU77449.1"/>
    <property type="molecule type" value="Genomic_DNA"/>
</dbReference>
<feature type="chain" id="PRO_5039584586" evidence="1">
    <location>
        <begin position="27"/>
        <end position="412"/>
    </location>
</feature>
<keyword evidence="1" id="KW-0732">Signal</keyword>
<dbReference type="Pfam" id="PF00144">
    <property type="entry name" value="Beta-lactamase"/>
    <property type="match status" value="1"/>
</dbReference>
<proteinExistence type="predicted"/>
<dbReference type="AlphaFoldDB" id="A0A8H9LQE1"/>
<dbReference type="InterPro" id="IPR050491">
    <property type="entry name" value="AmpC-like"/>
</dbReference>
<reference evidence="3" key="1">
    <citation type="journal article" date="2014" name="Int. J. Syst. Evol. Microbiol.">
        <title>Complete genome sequence of Corynebacterium casei LMG S-19264T (=DSM 44701T), isolated from a smear-ripened cheese.</title>
        <authorList>
            <consortium name="US DOE Joint Genome Institute (JGI-PGF)"/>
            <person name="Walter F."/>
            <person name="Albersmeier A."/>
            <person name="Kalinowski J."/>
            <person name="Ruckert C."/>
        </authorList>
    </citation>
    <scope>NUCLEOTIDE SEQUENCE</scope>
    <source>
        <strain evidence="3">JCM 4434</strain>
    </source>
</reference>
<comment type="caution">
    <text evidence="3">The sequence shown here is derived from an EMBL/GenBank/DDBJ whole genome shotgun (WGS) entry which is preliminary data.</text>
</comment>
<dbReference type="SUPFAM" id="SSF56601">
    <property type="entry name" value="beta-lactamase/transpeptidase-like"/>
    <property type="match status" value="1"/>
</dbReference>
<dbReference type="PANTHER" id="PTHR46825">
    <property type="entry name" value="D-ALANYL-D-ALANINE-CARBOXYPEPTIDASE/ENDOPEPTIDASE AMPH"/>
    <property type="match status" value="1"/>
</dbReference>
<evidence type="ECO:0000313" key="4">
    <source>
        <dbReference type="Proteomes" id="UP000610124"/>
    </source>
</evidence>